<dbReference type="GO" id="GO:0008233">
    <property type="term" value="F:peptidase activity"/>
    <property type="evidence" value="ECO:0007669"/>
    <property type="project" value="UniProtKB-KW"/>
</dbReference>
<evidence type="ECO:0000313" key="5">
    <source>
        <dbReference type="EMBL" id="GAF75879.1"/>
    </source>
</evidence>
<evidence type="ECO:0000259" key="4">
    <source>
        <dbReference type="PROSITE" id="PS51222"/>
    </source>
</evidence>
<organism evidence="5">
    <name type="scientific">marine sediment metagenome</name>
    <dbReference type="NCBI Taxonomy" id="412755"/>
    <lineage>
        <taxon>unclassified sequences</taxon>
        <taxon>metagenomes</taxon>
        <taxon>ecological metagenomes</taxon>
    </lineage>
</organism>
<dbReference type="NCBIfam" id="TIGR01543">
    <property type="entry name" value="proheadase_HK97"/>
    <property type="match status" value="1"/>
</dbReference>
<dbReference type="InterPro" id="IPR013989">
    <property type="entry name" value="Dev_and_cell_death_domain"/>
</dbReference>
<dbReference type="Pfam" id="PF04586">
    <property type="entry name" value="Peptidase_S78"/>
    <property type="match status" value="1"/>
</dbReference>
<dbReference type="AlphaFoldDB" id="X0S4C8"/>
<dbReference type="InterPro" id="IPR006433">
    <property type="entry name" value="Prohead_protease"/>
</dbReference>
<comment type="caution">
    <text evidence="5">The sequence shown here is derived from an EMBL/GenBank/DDBJ whole genome shotgun (WGS) entry which is preliminary data.</text>
</comment>
<keyword evidence="1" id="KW-1188">Viral release from host cell</keyword>
<dbReference type="EMBL" id="BARS01005601">
    <property type="protein sequence ID" value="GAF75879.1"/>
    <property type="molecule type" value="Genomic_DNA"/>
</dbReference>
<evidence type="ECO:0000256" key="1">
    <source>
        <dbReference type="ARBA" id="ARBA00022612"/>
    </source>
</evidence>
<protein>
    <recommendedName>
        <fullName evidence="4">DCD domain-containing protein</fullName>
    </recommendedName>
</protein>
<evidence type="ECO:0000256" key="3">
    <source>
        <dbReference type="ARBA" id="ARBA00022801"/>
    </source>
</evidence>
<feature type="domain" description="DCD" evidence="4">
    <location>
        <begin position="121"/>
        <end position="167"/>
    </location>
</feature>
<dbReference type="GO" id="GO:0006508">
    <property type="term" value="P:proteolysis"/>
    <property type="evidence" value="ECO:0007669"/>
    <property type="project" value="UniProtKB-KW"/>
</dbReference>
<proteinExistence type="predicted"/>
<evidence type="ECO:0000256" key="2">
    <source>
        <dbReference type="ARBA" id="ARBA00022670"/>
    </source>
</evidence>
<reference evidence="5" key="1">
    <citation type="journal article" date="2014" name="Front. Microbiol.">
        <title>High frequency of phylogenetically diverse reductive dehalogenase-homologous genes in deep subseafloor sedimentary metagenomes.</title>
        <authorList>
            <person name="Kawai M."/>
            <person name="Futagami T."/>
            <person name="Toyoda A."/>
            <person name="Takaki Y."/>
            <person name="Nishi S."/>
            <person name="Hori S."/>
            <person name="Arai W."/>
            <person name="Tsubouchi T."/>
            <person name="Morono Y."/>
            <person name="Uchiyama I."/>
            <person name="Ito T."/>
            <person name="Fujiyama A."/>
            <person name="Inagaki F."/>
            <person name="Takami H."/>
        </authorList>
    </citation>
    <scope>NUCLEOTIDE SEQUENCE</scope>
    <source>
        <strain evidence="5">Expedition CK06-06</strain>
    </source>
</reference>
<gene>
    <name evidence="5" type="ORF">S01H1_10988</name>
</gene>
<accession>X0S4C8</accession>
<feature type="non-terminal residue" evidence="5">
    <location>
        <position position="167"/>
    </location>
</feature>
<dbReference type="PROSITE" id="PS51222">
    <property type="entry name" value="DCD"/>
    <property type="match status" value="1"/>
</dbReference>
<dbReference type="InterPro" id="IPR054613">
    <property type="entry name" value="Peptidase_S78_dom"/>
</dbReference>
<name>X0S4C8_9ZZZZ</name>
<sequence length="167" mass="19298">MKKEYKSFDFELKKTAEDEEFFFFEGYAATFHDIDSYEDRIMPGAFTESLKELRPVVLWQHSTREPIGISVQETEDMKGLFVKAKLPKEDTFVKGRVMPQMKIKSVNKLSIGFSAEEYSYEKVKGYRWEIRNITKAKLYEYSPVSIPANMGAVITGMKSGALFTLED</sequence>
<keyword evidence="2" id="KW-0645">Protease</keyword>
<keyword evidence="3" id="KW-0378">Hydrolase</keyword>